<dbReference type="Pfam" id="PF00485">
    <property type="entry name" value="PRK"/>
    <property type="match status" value="1"/>
</dbReference>
<comment type="subcellular location">
    <subcellularLocation>
        <location evidence="1 16 17">Cytoplasm</location>
    </subcellularLocation>
</comment>
<dbReference type="OrthoDB" id="9777642at2"/>
<dbReference type="InterPro" id="IPR027417">
    <property type="entry name" value="P-loop_NTPase"/>
</dbReference>
<evidence type="ECO:0000256" key="7">
    <source>
        <dbReference type="ARBA" id="ARBA00022490"/>
    </source>
</evidence>
<evidence type="ECO:0000256" key="13">
    <source>
        <dbReference type="ARBA" id="ARBA00031452"/>
    </source>
</evidence>
<keyword evidence="7 16" id="KW-0963">Cytoplasm</keyword>
<dbReference type="EC" id="2.7.1.48" evidence="5 16"/>
<evidence type="ECO:0000256" key="2">
    <source>
        <dbReference type="ARBA" id="ARBA00004690"/>
    </source>
</evidence>
<dbReference type="GO" id="GO:0005524">
    <property type="term" value="F:ATP binding"/>
    <property type="evidence" value="ECO:0007669"/>
    <property type="project" value="UniProtKB-UniRule"/>
</dbReference>
<keyword evidence="11 16" id="KW-0067">ATP-binding</keyword>
<comment type="pathway">
    <text evidence="2 16 17">Pyrimidine metabolism; UMP biosynthesis via salvage pathway; UMP from uridine: step 1/1.</text>
</comment>
<name>A0A2N0VIY3_9BACT</name>
<comment type="catalytic activity">
    <reaction evidence="15 16 17">
        <text>uridine + ATP = UMP + ADP + H(+)</text>
        <dbReference type="Rhea" id="RHEA:16825"/>
        <dbReference type="ChEBI" id="CHEBI:15378"/>
        <dbReference type="ChEBI" id="CHEBI:16704"/>
        <dbReference type="ChEBI" id="CHEBI:30616"/>
        <dbReference type="ChEBI" id="CHEBI:57865"/>
        <dbReference type="ChEBI" id="CHEBI:456216"/>
        <dbReference type="EC" id="2.7.1.48"/>
    </reaction>
</comment>
<evidence type="ECO:0000256" key="10">
    <source>
        <dbReference type="ARBA" id="ARBA00022777"/>
    </source>
</evidence>
<comment type="similarity">
    <text evidence="4 16 17">Belongs to the uridine kinase family.</text>
</comment>
<evidence type="ECO:0000256" key="1">
    <source>
        <dbReference type="ARBA" id="ARBA00004496"/>
    </source>
</evidence>
<dbReference type="PRINTS" id="PR00988">
    <property type="entry name" value="URIDINKINASE"/>
</dbReference>
<dbReference type="GO" id="GO:0043771">
    <property type="term" value="F:cytidine kinase activity"/>
    <property type="evidence" value="ECO:0007669"/>
    <property type="project" value="RHEA"/>
</dbReference>
<evidence type="ECO:0000256" key="16">
    <source>
        <dbReference type="HAMAP-Rule" id="MF_00551"/>
    </source>
</evidence>
<dbReference type="NCBIfam" id="NF004018">
    <property type="entry name" value="PRK05480.1"/>
    <property type="match status" value="1"/>
</dbReference>
<dbReference type="InterPro" id="IPR006083">
    <property type="entry name" value="PRK/URK"/>
</dbReference>
<evidence type="ECO:0000256" key="4">
    <source>
        <dbReference type="ARBA" id="ARBA00005408"/>
    </source>
</evidence>
<comment type="caution">
    <text evidence="19">The sequence shown here is derived from an EMBL/GenBank/DDBJ whole genome shotgun (WGS) entry which is preliminary data.</text>
</comment>
<evidence type="ECO:0000256" key="17">
    <source>
        <dbReference type="RuleBase" id="RU003825"/>
    </source>
</evidence>
<evidence type="ECO:0000313" key="19">
    <source>
        <dbReference type="EMBL" id="PKD44143.1"/>
    </source>
</evidence>
<evidence type="ECO:0000256" key="11">
    <source>
        <dbReference type="ARBA" id="ARBA00022840"/>
    </source>
</evidence>
<accession>A0A2N0VIY3</accession>
<evidence type="ECO:0000256" key="15">
    <source>
        <dbReference type="ARBA" id="ARBA00048909"/>
    </source>
</evidence>
<proteinExistence type="inferred from homology"/>
<evidence type="ECO:0000313" key="20">
    <source>
        <dbReference type="Proteomes" id="UP000233398"/>
    </source>
</evidence>
<dbReference type="InterPro" id="IPR026008">
    <property type="entry name" value="Uridine_kinase"/>
</dbReference>
<dbReference type="FunFam" id="3.40.50.300:FF:000339">
    <property type="entry name" value="Uridine kinase"/>
    <property type="match status" value="1"/>
</dbReference>
<dbReference type="RefSeq" id="WP_101072902.1">
    <property type="nucleotide sequence ID" value="NZ_PISP01000001.1"/>
</dbReference>
<dbReference type="EMBL" id="PISP01000001">
    <property type="protein sequence ID" value="PKD44143.1"/>
    <property type="molecule type" value="Genomic_DNA"/>
</dbReference>
<dbReference type="Proteomes" id="UP000233398">
    <property type="component" value="Unassembled WGS sequence"/>
</dbReference>
<keyword evidence="10 16" id="KW-0418">Kinase</keyword>
<dbReference type="GO" id="GO:0044211">
    <property type="term" value="P:CTP salvage"/>
    <property type="evidence" value="ECO:0007669"/>
    <property type="project" value="UniProtKB-UniRule"/>
</dbReference>
<evidence type="ECO:0000259" key="18">
    <source>
        <dbReference type="Pfam" id="PF00485"/>
    </source>
</evidence>
<dbReference type="UniPathway" id="UPA00579">
    <property type="reaction ID" value="UER00640"/>
</dbReference>
<comment type="catalytic activity">
    <reaction evidence="14 17">
        <text>cytidine + ATP = CMP + ADP + H(+)</text>
        <dbReference type="Rhea" id="RHEA:24674"/>
        <dbReference type="ChEBI" id="CHEBI:15378"/>
        <dbReference type="ChEBI" id="CHEBI:17562"/>
        <dbReference type="ChEBI" id="CHEBI:30616"/>
        <dbReference type="ChEBI" id="CHEBI:60377"/>
        <dbReference type="ChEBI" id="CHEBI:456216"/>
        <dbReference type="EC" id="2.7.1.48"/>
    </reaction>
</comment>
<reference evidence="19 20" key="1">
    <citation type="submission" date="2017-11" db="EMBL/GenBank/DDBJ databases">
        <title>Rhodohalobacter 15182 sp. nov., isolated from a salt lake.</title>
        <authorList>
            <person name="Han S."/>
        </authorList>
    </citation>
    <scope>NUCLEOTIDE SEQUENCE [LARGE SCALE GENOMIC DNA]</scope>
    <source>
        <strain evidence="19 20">15182</strain>
    </source>
</reference>
<dbReference type="HAMAP" id="MF_00551">
    <property type="entry name" value="Uridine_kinase"/>
    <property type="match status" value="1"/>
</dbReference>
<dbReference type="InterPro" id="IPR000764">
    <property type="entry name" value="Uridine_kinase-like"/>
</dbReference>
<gene>
    <name evidence="16" type="primary">udk</name>
    <name evidence="19" type="ORF">CWD77_01350</name>
</gene>
<organism evidence="19 20">
    <name type="scientific">Rhodohalobacter barkolensis</name>
    <dbReference type="NCBI Taxonomy" id="2053187"/>
    <lineage>
        <taxon>Bacteria</taxon>
        <taxon>Pseudomonadati</taxon>
        <taxon>Balneolota</taxon>
        <taxon>Balneolia</taxon>
        <taxon>Balneolales</taxon>
        <taxon>Balneolaceae</taxon>
        <taxon>Rhodohalobacter</taxon>
    </lineage>
</organism>
<dbReference type="PANTHER" id="PTHR10285">
    <property type="entry name" value="URIDINE KINASE"/>
    <property type="match status" value="1"/>
</dbReference>
<evidence type="ECO:0000256" key="8">
    <source>
        <dbReference type="ARBA" id="ARBA00022679"/>
    </source>
</evidence>
<keyword evidence="20" id="KW-1185">Reference proteome</keyword>
<evidence type="ECO:0000256" key="12">
    <source>
        <dbReference type="ARBA" id="ARBA00030641"/>
    </source>
</evidence>
<feature type="binding site" evidence="16">
    <location>
        <begin position="12"/>
        <end position="19"/>
    </location>
    <ligand>
        <name>ATP</name>
        <dbReference type="ChEBI" id="CHEBI:30616"/>
    </ligand>
</feature>
<evidence type="ECO:0000256" key="14">
    <source>
        <dbReference type="ARBA" id="ARBA00047436"/>
    </source>
</evidence>
<dbReference type="GO" id="GO:0004849">
    <property type="term" value="F:uridine kinase activity"/>
    <property type="evidence" value="ECO:0007669"/>
    <property type="project" value="UniProtKB-UniRule"/>
</dbReference>
<evidence type="ECO:0000256" key="3">
    <source>
        <dbReference type="ARBA" id="ARBA00004784"/>
    </source>
</evidence>
<dbReference type="UniPathway" id="UPA00574">
    <property type="reaction ID" value="UER00637"/>
</dbReference>
<evidence type="ECO:0000256" key="5">
    <source>
        <dbReference type="ARBA" id="ARBA00012137"/>
    </source>
</evidence>
<evidence type="ECO:0000256" key="6">
    <source>
        <dbReference type="ARBA" id="ARBA00021478"/>
    </source>
</evidence>
<keyword evidence="8 16" id="KW-0808">Transferase</keyword>
<feature type="domain" description="Phosphoribulokinase/uridine kinase" evidence="18">
    <location>
        <begin position="7"/>
        <end position="193"/>
    </location>
</feature>
<keyword evidence="9 16" id="KW-0547">Nucleotide-binding</keyword>
<dbReference type="Gene3D" id="3.40.50.300">
    <property type="entry name" value="P-loop containing nucleotide triphosphate hydrolases"/>
    <property type="match status" value="1"/>
</dbReference>
<dbReference type="NCBIfam" id="TIGR00235">
    <property type="entry name" value="udk"/>
    <property type="match status" value="1"/>
</dbReference>
<dbReference type="SUPFAM" id="SSF52540">
    <property type="entry name" value="P-loop containing nucleoside triphosphate hydrolases"/>
    <property type="match status" value="1"/>
</dbReference>
<evidence type="ECO:0000256" key="9">
    <source>
        <dbReference type="ARBA" id="ARBA00022741"/>
    </source>
</evidence>
<dbReference type="GO" id="GO:0005737">
    <property type="term" value="C:cytoplasm"/>
    <property type="evidence" value="ECO:0007669"/>
    <property type="project" value="UniProtKB-SubCell"/>
</dbReference>
<dbReference type="GO" id="GO:0044206">
    <property type="term" value="P:UMP salvage"/>
    <property type="evidence" value="ECO:0007669"/>
    <property type="project" value="UniProtKB-UniRule"/>
</dbReference>
<comment type="pathway">
    <text evidence="3 16 17">Pyrimidine metabolism; CTP biosynthesis via salvage pathway; CTP from cytidine: step 1/3.</text>
</comment>
<dbReference type="AlphaFoldDB" id="A0A2N0VIY3"/>
<dbReference type="CDD" id="cd02023">
    <property type="entry name" value="UMPK"/>
    <property type="match status" value="1"/>
</dbReference>
<protein>
    <recommendedName>
        <fullName evidence="6 16">Uridine kinase</fullName>
        <ecNumber evidence="5 16">2.7.1.48</ecNumber>
    </recommendedName>
    <alternativeName>
        <fullName evidence="12 16">Cytidine monophosphokinase</fullName>
    </alternativeName>
    <alternativeName>
        <fullName evidence="13 16">Uridine monophosphokinase</fullName>
    </alternativeName>
</protein>
<sequence length="207" mass="23616">MSEKPLIIGVAGGSGSGKTTVVSNIIQSIGENRVLLLQHDSYYRDLSHLPFEERTKQNFDHPSALETELMIRHLDALRNGYKIDIPVYDFVKHTRSEKTITALPHRIILVDGILIFSEPELRKLMDIKLFVDTDGDVRLLRRLQRDINERGRDLSGVLNQYEKFVRPMHLEFVEPSKRYADIIIPRGGENLVALEMVIALIEGKLSS</sequence>